<feature type="region of interest" description="Disordered" evidence="1">
    <location>
        <begin position="47"/>
        <end position="68"/>
    </location>
</feature>
<accession>A0A419HJP8</accession>
<sequence>MSKRPGLSGRVLVTIAATAVVTGLATPPVSADTAPAVPSMPSVRALAEAPADPAVPPATRVPETTPEEKVEVVRSLGLDIDDGWLGLRDHDFVFKIFDIADPARFPLVKKGALQAFRDAVDAGGLGLSRAC</sequence>
<feature type="signal peptide" evidence="2">
    <location>
        <begin position="1"/>
        <end position="31"/>
    </location>
</feature>
<evidence type="ECO:0000313" key="4">
    <source>
        <dbReference type="Proteomes" id="UP000285112"/>
    </source>
</evidence>
<dbReference type="RefSeq" id="WP_120026864.1">
    <property type="nucleotide sequence ID" value="NZ_QZFV01000152.1"/>
</dbReference>
<dbReference type="EMBL" id="QZFV01000152">
    <property type="protein sequence ID" value="RJQ76068.1"/>
    <property type="molecule type" value="Genomic_DNA"/>
</dbReference>
<proteinExistence type="predicted"/>
<comment type="caution">
    <text evidence="3">The sequence shown here is derived from an EMBL/GenBank/DDBJ whole genome shotgun (WGS) entry which is preliminary data.</text>
</comment>
<evidence type="ECO:0000256" key="1">
    <source>
        <dbReference type="SAM" id="MobiDB-lite"/>
    </source>
</evidence>
<evidence type="ECO:0000256" key="2">
    <source>
        <dbReference type="SAM" id="SignalP"/>
    </source>
</evidence>
<feature type="chain" id="PRO_5019160231" evidence="2">
    <location>
        <begin position="32"/>
        <end position="131"/>
    </location>
</feature>
<protein>
    <submittedName>
        <fullName evidence="3">Uncharacterized protein</fullName>
    </submittedName>
</protein>
<gene>
    <name evidence="3" type="ORF">D5S19_30835</name>
</gene>
<dbReference type="Proteomes" id="UP000285112">
    <property type="component" value="Unassembled WGS sequence"/>
</dbReference>
<reference evidence="3 4" key="1">
    <citation type="submission" date="2018-09" db="EMBL/GenBank/DDBJ databases">
        <title>YIM PH 21725 draft genome.</title>
        <authorList>
            <person name="Miao C."/>
        </authorList>
    </citation>
    <scope>NUCLEOTIDE SEQUENCE [LARGE SCALE GENOMIC DNA]</scope>
    <source>
        <strain evidence="4">YIM PH21725</strain>
    </source>
</reference>
<keyword evidence="2" id="KW-0732">Signal</keyword>
<dbReference type="AlphaFoldDB" id="A0A419HJP8"/>
<feature type="compositionally biased region" description="Low complexity" evidence="1">
    <location>
        <begin position="47"/>
        <end position="64"/>
    </location>
</feature>
<name>A0A419HJP8_9PSEU</name>
<keyword evidence="4" id="KW-1185">Reference proteome</keyword>
<organism evidence="3 4">
    <name type="scientific">Amycolatopsis panacis</name>
    <dbReference type="NCBI Taxonomy" id="2340917"/>
    <lineage>
        <taxon>Bacteria</taxon>
        <taxon>Bacillati</taxon>
        <taxon>Actinomycetota</taxon>
        <taxon>Actinomycetes</taxon>
        <taxon>Pseudonocardiales</taxon>
        <taxon>Pseudonocardiaceae</taxon>
        <taxon>Amycolatopsis</taxon>
    </lineage>
</organism>
<evidence type="ECO:0000313" key="3">
    <source>
        <dbReference type="EMBL" id="RJQ76068.1"/>
    </source>
</evidence>